<comment type="caution">
    <text evidence="2">The sequence shown here is derived from an EMBL/GenBank/DDBJ whole genome shotgun (WGS) entry which is preliminary data.</text>
</comment>
<name>A0AA42BPY1_9ALTE</name>
<sequence length="171" mass="18702">MIEERGTITAITELPDGQTGIEVHTSVKTTCGSCSAKKSCSTSVIAEHFTPHSDALYFTTDQAVQVGQSVTLGIREETLLKASFMVYILPLCSFIGTFMLAQWVFSQTVLDHELFHLLCAVLSTLGLLVYVSRQTKNKHNQYAPNLCHILPVQPTAQSSVIKVQASTPKSQ</sequence>
<proteinExistence type="predicted"/>
<evidence type="ECO:0000313" key="2">
    <source>
        <dbReference type="EMBL" id="MCP3428951.1"/>
    </source>
</evidence>
<gene>
    <name evidence="2" type="ORF">NLF92_08330</name>
</gene>
<dbReference type="InterPro" id="IPR026268">
    <property type="entry name" value="RseC"/>
</dbReference>
<dbReference type="RefSeq" id="WP_254100756.1">
    <property type="nucleotide sequence ID" value="NZ_JANATA010000013.1"/>
</dbReference>
<dbReference type="PANTHER" id="PTHR35867:SF1">
    <property type="entry name" value="PROTEIN RSEC"/>
    <property type="match status" value="1"/>
</dbReference>
<accession>A0AA42BPY1</accession>
<dbReference type="Proteomes" id="UP001165413">
    <property type="component" value="Unassembled WGS sequence"/>
</dbReference>
<dbReference type="AlphaFoldDB" id="A0AA42BPY1"/>
<feature type="transmembrane region" description="Helical" evidence="1">
    <location>
        <begin position="114"/>
        <end position="131"/>
    </location>
</feature>
<evidence type="ECO:0000256" key="1">
    <source>
        <dbReference type="SAM" id="Phobius"/>
    </source>
</evidence>
<dbReference type="PIRSF" id="PIRSF004923">
    <property type="entry name" value="RseC"/>
    <property type="match status" value="1"/>
</dbReference>
<organism evidence="2 3">
    <name type="scientific">Opacimonas viscosa</name>
    <dbReference type="NCBI Taxonomy" id="2961944"/>
    <lineage>
        <taxon>Bacteria</taxon>
        <taxon>Pseudomonadati</taxon>
        <taxon>Pseudomonadota</taxon>
        <taxon>Gammaproteobacteria</taxon>
        <taxon>Alteromonadales</taxon>
        <taxon>Alteromonadaceae</taxon>
        <taxon>Opacimonas</taxon>
    </lineage>
</organism>
<keyword evidence="1" id="KW-1133">Transmembrane helix</keyword>
<dbReference type="InterPro" id="IPR007359">
    <property type="entry name" value="SigmaE_reg_RseC_MucC"/>
</dbReference>
<protein>
    <submittedName>
        <fullName evidence="2">SoxR reducing system RseC family protein</fullName>
    </submittedName>
</protein>
<evidence type="ECO:0000313" key="3">
    <source>
        <dbReference type="Proteomes" id="UP001165413"/>
    </source>
</evidence>
<dbReference type="EMBL" id="JANATA010000013">
    <property type="protein sequence ID" value="MCP3428951.1"/>
    <property type="molecule type" value="Genomic_DNA"/>
</dbReference>
<keyword evidence="1" id="KW-0812">Transmembrane</keyword>
<keyword evidence="3" id="KW-1185">Reference proteome</keyword>
<keyword evidence="1" id="KW-0472">Membrane</keyword>
<dbReference type="PANTHER" id="PTHR35867">
    <property type="entry name" value="PROTEIN RSEC"/>
    <property type="match status" value="1"/>
</dbReference>
<reference evidence="2" key="1">
    <citation type="submission" date="2022-07" db="EMBL/GenBank/DDBJ databases">
        <title>Characterization of the Novel Bacterium Alteromonas immobilis LMIT006 and Alteromonas gregis LMIT007.</title>
        <authorList>
            <person name="Lin X."/>
        </authorList>
    </citation>
    <scope>NUCLEOTIDE SEQUENCE</scope>
    <source>
        <strain evidence="2">LMIT007</strain>
    </source>
</reference>
<dbReference type="Pfam" id="PF04246">
    <property type="entry name" value="RseC_MucC"/>
    <property type="match status" value="1"/>
</dbReference>
<feature type="transmembrane region" description="Helical" evidence="1">
    <location>
        <begin position="84"/>
        <end position="102"/>
    </location>
</feature>